<accession>A0AA91IBB4</accession>
<dbReference type="EMBL" id="LVHG01000037">
    <property type="protein sequence ID" value="OAK64445.1"/>
    <property type="molecule type" value="Genomic_DNA"/>
</dbReference>
<gene>
    <name evidence="2" type="ORF">A3K87_13655</name>
</gene>
<dbReference type="Gene3D" id="1.10.390.30">
    <property type="entry name" value="Peptidase M60, enhancin-like domain 3"/>
    <property type="match status" value="1"/>
</dbReference>
<protein>
    <recommendedName>
        <fullName evidence="1">Peptidase M60 domain-containing protein</fullName>
    </recommendedName>
</protein>
<proteinExistence type="predicted"/>
<organism evidence="2 3">
    <name type="scientific">Variovorax paradoxus</name>
    <dbReference type="NCBI Taxonomy" id="34073"/>
    <lineage>
        <taxon>Bacteria</taxon>
        <taxon>Pseudomonadati</taxon>
        <taxon>Pseudomonadota</taxon>
        <taxon>Betaproteobacteria</taxon>
        <taxon>Burkholderiales</taxon>
        <taxon>Comamonadaceae</taxon>
        <taxon>Variovorax</taxon>
    </lineage>
</organism>
<evidence type="ECO:0000313" key="2">
    <source>
        <dbReference type="EMBL" id="OAK64445.1"/>
    </source>
</evidence>
<name>A0AA91IBB4_VARPD</name>
<dbReference type="SMART" id="SM01276">
    <property type="entry name" value="M60-like"/>
    <property type="match status" value="1"/>
</dbReference>
<dbReference type="Proteomes" id="UP000077852">
    <property type="component" value="Unassembled WGS sequence"/>
</dbReference>
<reference evidence="2 3" key="1">
    <citation type="submission" date="2016-03" db="EMBL/GenBank/DDBJ databases">
        <title>Genome sequence of Variovorax paradoxus KB5.</title>
        <authorList>
            <person name="Jeong H."/>
            <person name="Hong C.E."/>
            <person name="Jo S.H."/>
            <person name="Park J.M."/>
        </authorList>
    </citation>
    <scope>NUCLEOTIDE SEQUENCE [LARGE SCALE GENOMIC DNA]</scope>
    <source>
        <strain evidence="2 3">KB5</strain>
    </source>
</reference>
<dbReference type="InterPro" id="IPR040711">
    <property type="entry name" value="IMPa_N_2"/>
</dbReference>
<evidence type="ECO:0000313" key="3">
    <source>
        <dbReference type="Proteomes" id="UP000077852"/>
    </source>
</evidence>
<dbReference type="InterPro" id="IPR042279">
    <property type="entry name" value="Pep_M60_3"/>
</dbReference>
<sequence length="863" mass="93759">MQAGDPTGLTDAPAIAKCAIDFANALSIRQAALPKALYDAQSSEYKPGSYSQLVLPLSVESAQPLIVGDKGRVLASLSVAANGRSVGYGANILAQLGNSENLAHAPVFRRVLSWLLTADATRPLPASLDLKYSGIDIATVKSGFKRAGVDVNATACDVFADNCGSGSQLLLLGSDVDANPALESRVAQLLASGQPVLYVHTRGWNGWHRNDASHRMLAGMGMMPGPYGGNFFDEDAVAPGRTAAVNEAAVNQFAKVVPLLKKMAEGGWRTDYGWNACEGNDCGKVAGLKEDLLAPTELLREQIDVFNKAGRNLFEQPAMKFHRLLALWGDVARREIRYPMTKTSQPAAFQQALVADSLVAYIRRKGGAQPDLGSFMNGRAALFEVSSTDEVLTIPLTQASGFTAVGRFAIPGKTVTVQVVDAAGATVSLQVNSQYPESTRLWDGQYDRPRFLKSPAIPINAQTATEITSPYGGTLQLVFEDAPAGATVRLRIRGVAQHPFLDLSNGGNVADFSVKFNATAFDWAEIKLPGVEVHTRVDMMKQGMKESGYGSDIDRYVNELRTYLMEDAYQLAGFAVPGKALPAPVLANCAAWGWDCTSNALHRVPDVQHFNADVYAQCGAGCSGNPIDISWPFSPRTWGESHELGHGLQKGVLNVHGNSSSEVTNNLFPLHKNWRLLREQGVDLDRDRVSYRSAFDSILAARSEADPVKSAKGRIWESNDEGQNGRGMAFYVQWIHYWEERTGDKARGWEILTQLYLHQRLLAKANWATDKAKLGYATYASRPANLTGNDNLLIALSWMTQRDQRATFDLWGVTYSAEAAAQVDSYGFAKEAPLFYANGKYSTNDHGTALRVDMTVPKPAWPL</sequence>
<feature type="domain" description="Peptidase M60" evidence="1">
    <location>
        <begin position="400"/>
        <end position="739"/>
    </location>
</feature>
<dbReference type="NCBIfam" id="NF038322">
    <property type="entry name" value="ImpA_fam_HExGH"/>
    <property type="match status" value="1"/>
</dbReference>
<dbReference type="Pfam" id="PF18642">
    <property type="entry name" value="IMPa_helical"/>
    <property type="match status" value="1"/>
</dbReference>
<dbReference type="PROSITE" id="PS51723">
    <property type="entry name" value="PEPTIDASE_M60"/>
    <property type="match status" value="1"/>
</dbReference>
<dbReference type="InterPro" id="IPR031161">
    <property type="entry name" value="Peptidase_M60_dom"/>
</dbReference>
<dbReference type="Pfam" id="PF18650">
    <property type="entry name" value="IMPa_N_2"/>
    <property type="match status" value="1"/>
</dbReference>
<comment type="caution">
    <text evidence="2">The sequence shown here is derived from an EMBL/GenBank/DDBJ whole genome shotgun (WGS) entry which is preliminary data.</text>
</comment>
<evidence type="ECO:0000259" key="1">
    <source>
        <dbReference type="PROSITE" id="PS51723"/>
    </source>
</evidence>
<dbReference type="AlphaFoldDB" id="A0AA91IBB4"/>
<dbReference type="InterPro" id="IPR041549">
    <property type="entry name" value="IMPa_helical"/>
</dbReference>